<organism evidence="3 4">
    <name type="scientific">Mesohalobacter halotolerans</name>
    <dbReference type="NCBI Taxonomy" id="1883405"/>
    <lineage>
        <taxon>Bacteria</taxon>
        <taxon>Pseudomonadati</taxon>
        <taxon>Bacteroidota</taxon>
        <taxon>Flavobacteriia</taxon>
        <taxon>Flavobacteriales</taxon>
        <taxon>Flavobacteriaceae</taxon>
        <taxon>Mesohalobacter</taxon>
    </lineage>
</organism>
<dbReference type="SMART" id="SM00487">
    <property type="entry name" value="DEXDc"/>
    <property type="match status" value="1"/>
</dbReference>
<name>A0A4U5TR38_9FLAO</name>
<dbReference type="InterPro" id="IPR050742">
    <property type="entry name" value="Helicase_Restrict-Modif_Enz"/>
</dbReference>
<keyword evidence="3" id="KW-0547">Nucleotide-binding</keyword>
<dbReference type="RefSeq" id="WP_138931646.1">
    <property type="nucleotide sequence ID" value="NZ_SWMU01000002.1"/>
</dbReference>
<dbReference type="SUPFAM" id="SSF52540">
    <property type="entry name" value="P-loop containing nucleoside triphosphate hydrolases"/>
    <property type="match status" value="1"/>
</dbReference>
<dbReference type="GO" id="GO:0004386">
    <property type="term" value="F:helicase activity"/>
    <property type="evidence" value="ECO:0007669"/>
    <property type="project" value="UniProtKB-KW"/>
</dbReference>
<dbReference type="InterPro" id="IPR027417">
    <property type="entry name" value="P-loop_NTPase"/>
</dbReference>
<dbReference type="PANTHER" id="PTHR47396">
    <property type="entry name" value="TYPE I RESTRICTION ENZYME ECOKI R PROTEIN"/>
    <property type="match status" value="1"/>
</dbReference>
<sequence length="499" mass="58280">MLTKTADKTLYDYQEKDLQNIFEHIENEKSDFNLLYQLPTGGGKTVVFSEIVRRYINKTGKKVIVLTHRIELCKQTSKMLKEFGVNNKIINSQVKELSDDNDYMCFVAMVETLNNRLNDEKVTLKNIGLTIIDEAHYNSFTKLFKFLEKTFLLGVTATPLSSNIKLPMYKNYDKLVVGESIPSLIQQGFLAKAKTYTYNVGLSQLQVGINGDYTVKSSEDLYTNMNMQTKLLQAYEEKCKGKKTLIFNNGINTSWYVYHTFKEAGYEIKHLDNTHNKKERKAILKWFKEKPDAILTSVSILTTGFDEPTVENIILNRATKSLTLYFQMIGRGSRKLPNKDTFNVIDLGNNFARFGPWDAKVDWQMIFKNPDYFLENVVSDEEIESQFVYEMPEEVREKFKNTEDISFDIKKRYDETVNNGEKSKLVLEESIAQHAQMCVENSEDVFDARILARELKEDIQDRIKQYSKCIIRNTKNYRDWLYEDYTRKLRSKINELFMD</sequence>
<dbReference type="InterPro" id="IPR014001">
    <property type="entry name" value="Helicase_ATP-bd"/>
</dbReference>
<feature type="domain" description="Helicase ATP-binding" evidence="1">
    <location>
        <begin position="25"/>
        <end position="177"/>
    </location>
</feature>
<dbReference type="GO" id="GO:0005829">
    <property type="term" value="C:cytosol"/>
    <property type="evidence" value="ECO:0007669"/>
    <property type="project" value="TreeGrafter"/>
</dbReference>
<keyword evidence="3" id="KW-0347">Helicase</keyword>
<dbReference type="OrthoDB" id="9802848at2"/>
<reference evidence="3 4" key="1">
    <citation type="submission" date="2019-04" db="EMBL/GenBank/DDBJ databases">
        <title>Psychroflexus halotolerans sp. nov., isolated from a marine solar saltern.</title>
        <authorList>
            <person name="Feng X."/>
        </authorList>
    </citation>
    <scope>NUCLEOTIDE SEQUENCE [LARGE SCALE GENOMIC DNA]</scope>
    <source>
        <strain evidence="3 4">WDS2C27</strain>
    </source>
</reference>
<dbReference type="PROSITE" id="PS51194">
    <property type="entry name" value="HELICASE_CTER"/>
    <property type="match status" value="1"/>
</dbReference>
<dbReference type="Proteomes" id="UP000306552">
    <property type="component" value="Unassembled WGS sequence"/>
</dbReference>
<dbReference type="GO" id="GO:0016787">
    <property type="term" value="F:hydrolase activity"/>
    <property type="evidence" value="ECO:0007669"/>
    <property type="project" value="InterPro"/>
</dbReference>
<comment type="caution">
    <text evidence="3">The sequence shown here is derived from an EMBL/GenBank/DDBJ whole genome shotgun (WGS) entry which is preliminary data.</text>
</comment>
<proteinExistence type="predicted"/>
<protein>
    <submittedName>
        <fullName evidence="3">DEAD/DEAH box helicase</fullName>
    </submittedName>
</protein>
<dbReference type="SMART" id="SM00490">
    <property type="entry name" value="HELICc"/>
    <property type="match status" value="1"/>
</dbReference>
<dbReference type="Gene3D" id="3.40.50.300">
    <property type="entry name" value="P-loop containing nucleotide triphosphate hydrolases"/>
    <property type="match status" value="2"/>
</dbReference>
<evidence type="ECO:0000259" key="1">
    <source>
        <dbReference type="PROSITE" id="PS51192"/>
    </source>
</evidence>
<gene>
    <name evidence="3" type="ORF">FCN74_05770</name>
</gene>
<dbReference type="PROSITE" id="PS51192">
    <property type="entry name" value="HELICASE_ATP_BIND_1"/>
    <property type="match status" value="1"/>
</dbReference>
<dbReference type="InterPro" id="IPR006935">
    <property type="entry name" value="Helicase/UvrB_N"/>
</dbReference>
<evidence type="ECO:0000259" key="2">
    <source>
        <dbReference type="PROSITE" id="PS51194"/>
    </source>
</evidence>
<keyword evidence="3" id="KW-0378">Hydrolase</keyword>
<dbReference type="CDD" id="cd18799">
    <property type="entry name" value="SF2_C_EcoAI-like"/>
    <property type="match status" value="1"/>
</dbReference>
<feature type="domain" description="Helicase C-terminal" evidence="2">
    <location>
        <begin position="230"/>
        <end position="413"/>
    </location>
</feature>
<dbReference type="GO" id="GO:0005524">
    <property type="term" value="F:ATP binding"/>
    <property type="evidence" value="ECO:0007669"/>
    <property type="project" value="InterPro"/>
</dbReference>
<dbReference type="InterPro" id="IPR001650">
    <property type="entry name" value="Helicase_C-like"/>
</dbReference>
<dbReference type="Pfam" id="PF04851">
    <property type="entry name" value="ResIII"/>
    <property type="match status" value="1"/>
</dbReference>
<dbReference type="GO" id="GO:0003677">
    <property type="term" value="F:DNA binding"/>
    <property type="evidence" value="ECO:0007669"/>
    <property type="project" value="InterPro"/>
</dbReference>
<keyword evidence="4" id="KW-1185">Reference proteome</keyword>
<evidence type="ECO:0000313" key="3">
    <source>
        <dbReference type="EMBL" id="TKS56543.1"/>
    </source>
</evidence>
<dbReference type="Pfam" id="PF00271">
    <property type="entry name" value="Helicase_C"/>
    <property type="match status" value="1"/>
</dbReference>
<accession>A0A4U5TR38</accession>
<dbReference type="AlphaFoldDB" id="A0A4U5TR38"/>
<keyword evidence="3" id="KW-0067">ATP-binding</keyword>
<dbReference type="EMBL" id="SWMU01000002">
    <property type="protein sequence ID" value="TKS56543.1"/>
    <property type="molecule type" value="Genomic_DNA"/>
</dbReference>
<evidence type="ECO:0000313" key="4">
    <source>
        <dbReference type="Proteomes" id="UP000306552"/>
    </source>
</evidence>
<dbReference type="PANTHER" id="PTHR47396:SF1">
    <property type="entry name" value="ATP-DEPENDENT HELICASE IRC3-RELATED"/>
    <property type="match status" value="1"/>
</dbReference>